<reference evidence="10 11" key="1">
    <citation type="submission" date="2019-07" db="EMBL/GenBank/DDBJ databases">
        <title>Whole genome shotgun sequence of Myxococcus fulvus NBRC 100333.</title>
        <authorList>
            <person name="Hosoyama A."/>
            <person name="Uohara A."/>
            <person name="Ohji S."/>
            <person name="Ichikawa N."/>
        </authorList>
    </citation>
    <scope>NUCLEOTIDE SEQUENCE [LARGE SCALE GENOMIC DNA]</scope>
    <source>
        <strain evidence="10 11">NBRC 100333</strain>
    </source>
</reference>
<evidence type="ECO:0000313" key="11">
    <source>
        <dbReference type="Proteomes" id="UP000321514"/>
    </source>
</evidence>
<comment type="cofactor">
    <cofactor evidence="2 7">
        <name>NAD(+)</name>
        <dbReference type="ChEBI" id="CHEBI:57540"/>
    </cofactor>
</comment>
<evidence type="ECO:0000313" key="10">
    <source>
        <dbReference type="EMBL" id="GEN09261.1"/>
    </source>
</evidence>
<proteinExistence type="inferred from homology"/>
<organism evidence="10 11">
    <name type="scientific">Myxococcus fulvus</name>
    <dbReference type="NCBI Taxonomy" id="33"/>
    <lineage>
        <taxon>Bacteria</taxon>
        <taxon>Pseudomonadati</taxon>
        <taxon>Myxococcota</taxon>
        <taxon>Myxococcia</taxon>
        <taxon>Myxococcales</taxon>
        <taxon>Cystobacterineae</taxon>
        <taxon>Myxococcaceae</taxon>
        <taxon>Myxococcus</taxon>
    </lineage>
</organism>
<dbReference type="Proteomes" id="UP000321514">
    <property type="component" value="Unassembled WGS sequence"/>
</dbReference>
<dbReference type="Gene3D" id="3.90.25.10">
    <property type="entry name" value="UDP-galactose 4-epimerase, domain 1"/>
    <property type="match status" value="1"/>
</dbReference>
<dbReference type="STRING" id="1334629.MFUL124B02_27860"/>
<keyword evidence="6 7" id="KW-0456">Lyase</keyword>
<gene>
    <name evidence="10" type="ORF">MFU01_42980</name>
</gene>
<dbReference type="PANTHER" id="PTHR43000">
    <property type="entry name" value="DTDP-D-GLUCOSE 4,6-DEHYDRATASE-RELATED"/>
    <property type="match status" value="1"/>
</dbReference>
<dbReference type="InterPro" id="IPR005888">
    <property type="entry name" value="dTDP_Gluc_deHydtase"/>
</dbReference>
<comment type="similarity">
    <text evidence="3 7">Belongs to the NAD(P)-dependent epimerase/dehydratase family. dTDP-glucose dehydratase subfamily.</text>
</comment>
<feature type="compositionally biased region" description="Polar residues" evidence="8">
    <location>
        <begin position="1"/>
        <end position="16"/>
    </location>
</feature>
<protein>
    <recommendedName>
        <fullName evidence="4 7">dTDP-glucose 4,6-dehydratase</fullName>
        <ecNumber evidence="4 7">4.2.1.46</ecNumber>
    </recommendedName>
</protein>
<evidence type="ECO:0000256" key="7">
    <source>
        <dbReference type="RuleBase" id="RU004473"/>
    </source>
</evidence>
<dbReference type="GO" id="GO:0009225">
    <property type="term" value="P:nucleotide-sugar metabolic process"/>
    <property type="evidence" value="ECO:0007669"/>
    <property type="project" value="InterPro"/>
</dbReference>
<evidence type="ECO:0000256" key="3">
    <source>
        <dbReference type="ARBA" id="ARBA00008178"/>
    </source>
</evidence>
<evidence type="ECO:0000256" key="6">
    <source>
        <dbReference type="ARBA" id="ARBA00023239"/>
    </source>
</evidence>
<sequence>MTVKNLSDTQAPSLSTRGPRHMNVMVTGGCGFIGSNLVRYLRRERPDWTVLNLDQLTYAGNLENLSDLEGDPRHVFVRGDIGNRELVEHLMSVHAIDAVLHLAAESHVDRSILGPEVFVTTNVLGTQRLLEASRARGIQRFVMVSTDEVYGSLGPTGAFTESSPLNPSSPYSASKTSSDLVALAYHHTFKMDVVVTRCSNNYGRYQFPEKLIPLMVVNALHDKPLPVYGDGANVRDWLHVEDHCRALLLALEKGRAGEVYNIGGGAERRNIDIVKAILGLVGKPESLIQYVKDRPGHDRRYAIDPSKIRAELGWTPAHTFEEGLAQTVRWYVDHPAWWGRVMSGAYRQYFETQYQHRLQGRA</sequence>
<evidence type="ECO:0000256" key="1">
    <source>
        <dbReference type="ARBA" id="ARBA00001539"/>
    </source>
</evidence>
<comment type="caution">
    <text evidence="10">The sequence shown here is derived from an EMBL/GenBank/DDBJ whole genome shotgun (WGS) entry which is preliminary data.</text>
</comment>
<evidence type="ECO:0000256" key="8">
    <source>
        <dbReference type="SAM" id="MobiDB-lite"/>
    </source>
</evidence>
<dbReference type="EC" id="4.2.1.46" evidence="4 7"/>
<feature type="region of interest" description="Disordered" evidence="8">
    <location>
        <begin position="1"/>
        <end position="20"/>
    </location>
</feature>
<dbReference type="InterPro" id="IPR036291">
    <property type="entry name" value="NAD(P)-bd_dom_sf"/>
</dbReference>
<evidence type="ECO:0000256" key="2">
    <source>
        <dbReference type="ARBA" id="ARBA00001911"/>
    </source>
</evidence>
<evidence type="ECO:0000256" key="5">
    <source>
        <dbReference type="ARBA" id="ARBA00023027"/>
    </source>
</evidence>
<name>A0A511T519_MYXFU</name>
<dbReference type="InterPro" id="IPR016040">
    <property type="entry name" value="NAD(P)-bd_dom"/>
</dbReference>
<feature type="domain" description="NAD(P)-binding" evidence="9">
    <location>
        <begin position="25"/>
        <end position="326"/>
    </location>
</feature>
<accession>A0A511T519</accession>
<dbReference type="CDD" id="cd05246">
    <property type="entry name" value="dTDP_GD_SDR_e"/>
    <property type="match status" value="1"/>
</dbReference>
<dbReference type="NCBIfam" id="TIGR01181">
    <property type="entry name" value="dTDP_gluc_dehyt"/>
    <property type="match status" value="1"/>
</dbReference>
<evidence type="ECO:0000256" key="4">
    <source>
        <dbReference type="ARBA" id="ARBA00011990"/>
    </source>
</evidence>
<comment type="catalytic activity">
    <reaction evidence="1 7">
        <text>dTDP-alpha-D-glucose = dTDP-4-dehydro-6-deoxy-alpha-D-glucose + H2O</text>
        <dbReference type="Rhea" id="RHEA:17221"/>
        <dbReference type="ChEBI" id="CHEBI:15377"/>
        <dbReference type="ChEBI" id="CHEBI:57477"/>
        <dbReference type="ChEBI" id="CHEBI:57649"/>
        <dbReference type="EC" id="4.2.1.46"/>
    </reaction>
</comment>
<dbReference type="GO" id="GO:0008460">
    <property type="term" value="F:dTDP-glucose 4,6-dehydratase activity"/>
    <property type="evidence" value="ECO:0007669"/>
    <property type="project" value="UniProtKB-EC"/>
</dbReference>
<dbReference type="Gene3D" id="3.40.50.720">
    <property type="entry name" value="NAD(P)-binding Rossmann-like Domain"/>
    <property type="match status" value="1"/>
</dbReference>
<keyword evidence="5" id="KW-0520">NAD</keyword>
<dbReference type="AlphaFoldDB" id="A0A511T519"/>
<dbReference type="SUPFAM" id="SSF51735">
    <property type="entry name" value="NAD(P)-binding Rossmann-fold domains"/>
    <property type="match status" value="1"/>
</dbReference>
<dbReference type="Pfam" id="PF16363">
    <property type="entry name" value="GDP_Man_Dehyd"/>
    <property type="match status" value="1"/>
</dbReference>
<dbReference type="EMBL" id="BJXR01000033">
    <property type="protein sequence ID" value="GEN09261.1"/>
    <property type="molecule type" value="Genomic_DNA"/>
</dbReference>
<evidence type="ECO:0000259" key="9">
    <source>
        <dbReference type="Pfam" id="PF16363"/>
    </source>
</evidence>